<gene>
    <name evidence="2" type="ORF">HYN04_11495</name>
</gene>
<feature type="transmembrane region" description="Helical" evidence="1">
    <location>
        <begin position="45"/>
        <end position="67"/>
    </location>
</feature>
<sequence>MARTSRPHATELRDLLVRAAIGLTGGIAAWAVARWTPAGEDLKVLRGVLALASATLPVVLLGAYGALRWRTLSLWVLAAGGVVLLGGLGRTAWEEGAGRIVPPVPEGSVLFLTCLILAMGHVLVRAREGAGRGNPWPRHFTIAWTDGFRVALSAALAGALVGLLGLAGGLFEVIGLKQVGQFLFRPIVLWPATWLAFALGVHFTATRADLAEGARALGLGLLAWLLPLMTLLILAFLGSLPFTGLEPLWGTQFAAAVLMAACVGLIILSNAAVQDATNIAKIPRVLRMAARLAGLLMVPLIVIAAVGVFLRIGQHGLTPDRVRALACIVTLAVFAGGHALAALSRRSWLEAFGKANLTGVLAALVASLFTLSPVGDPDRLSVLDQVRRLNTGKVTVDRFDYGQLRFDTGEPGRAALRELASRPGDSPRDAEIRRRASEALATKSRNDLRLAPPVVTPIGGAPIPADFLTSPATVNCTPGADCMALSLDITGDGSAEVLLKSGITVLAWIREDSGWRLLGELSAPCLVDDRRFRAGEVRVTPPQIPVQDVEVGGMRLRFVPEIAGCPPSGGGG</sequence>
<keyword evidence="1" id="KW-1133">Transmembrane helix</keyword>
<feature type="transmembrane region" description="Helical" evidence="1">
    <location>
        <begin position="216"/>
        <end position="237"/>
    </location>
</feature>
<dbReference type="Proteomes" id="UP000247763">
    <property type="component" value="Chromosome"/>
</dbReference>
<dbReference type="InterPro" id="IPR025291">
    <property type="entry name" value="DUF4153"/>
</dbReference>
<dbReference type="Pfam" id="PF13687">
    <property type="entry name" value="DUF4153"/>
    <property type="match status" value="1"/>
</dbReference>
<protein>
    <recommendedName>
        <fullName evidence="4">DUF4153 domain-containing protein</fullName>
    </recommendedName>
</protein>
<feature type="transmembrane region" description="Helical" evidence="1">
    <location>
        <begin position="108"/>
        <end position="126"/>
    </location>
</feature>
<proteinExistence type="predicted"/>
<keyword evidence="1" id="KW-0812">Transmembrane</keyword>
<keyword evidence="1" id="KW-0472">Membrane</keyword>
<evidence type="ECO:0000256" key="1">
    <source>
        <dbReference type="SAM" id="Phobius"/>
    </source>
</evidence>
<dbReference type="OrthoDB" id="7402611at2"/>
<keyword evidence="3" id="KW-1185">Reference proteome</keyword>
<reference evidence="3" key="1">
    <citation type="submission" date="2018-05" db="EMBL/GenBank/DDBJ databases">
        <title>Genome sequencing of Phenylobacterium sp. HYN0004.</title>
        <authorList>
            <person name="Yi H."/>
            <person name="Baek C."/>
        </authorList>
    </citation>
    <scope>NUCLEOTIDE SEQUENCE [LARGE SCALE GENOMIC DNA]</scope>
    <source>
        <strain evidence="3">HYN0004</strain>
    </source>
</reference>
<dbReference type="EMBL" id="CP029479">
    <property type="protein sequence ID" value="AWM78318.1"/>
    <property type="molecule type" value="Genomic_DNA"/>
</dbReference>
<dbReference type="RefSeq" id="WP_110450884.1">
    <property type="nucleotide sequence ID" value="NZ_CP029479.1"/>
</dbReference>
<accession>A0A2Z3I3Q6</accession>
<organism evidence="2 3">
    <name type="scientific">Phenylobacterium parvum</name>
    <dbReference type="NCBI Taxonomy" id="2201350"/>
    <lineage>
        <taxon>Bacteria</taxon>
        <taxon>Pseudomonadati</taxon>
        <taxon>Pseudomonadota</taxon>
        <taxon>Alphaproteobacteria</taxon>
        <taxon>Caulobacterales</taxon>
        <taxon>Caulobacteraceae</taxon>
        <taxon>Phenylobacterium</taxon>
    </lineage>
</organism>
<evidence type="ECO:0000313" key="3">
    <source>
        <dbReference type="Proteomes" id="UP000247763"/>
    </source>
</evidence>
<feature type="transmembrane region" description="Helical" evidence="1">
    <location>
        <begin position="183"/>
        <end position="204"/>
    </location>
</feature>
<dbReference type="AlphaFoldDB" id="A0A2Z3I3Q6"/>
<dbReference type="KEGG" id="phb:HYN04_11495"/>
<name>A0A2Z3I3Q6_9CAUL</name>
<feature type="transmembrane region" description="Helical" evidence="1">
    <location>
        <begin position="74"/>
        <end position="93"/>
    </location>
</feature>
<feature type="transmembrane region" description="Helical" evidence="1">
    <location>
        <begin position="322"/>
        <end position="343"/>
    </location>
</feature>
<evidence type="ECO:0000313" key="2">
    <source>
        <dbReference type="EMBL" id="AWM78318.1"/>
    </source>
</evidence>
<feature type="transmembrane region" description="Helical" evidence="1">
    <location>
        <begin position="15"/>
        <end position="33"/>
    </location>
</feature>
<feature type="transmembrane region" description="Helical" evidence="1">
    <location>
        <begin position="355"/>
        <end position="375"/>
    </location>
</feature>
<evidence type="ECO:0008006" key="4">
    <source>
        <dbReference type="Google" id="ProtNLM"/>
    </source>
</evidence>
<feature type="transmembrane region" description="Helical" evidence="1">
    <location>
        <begin position="249"/>
        <end position="268"/>
    </location>
</feature>
<feature type="transmembrane region" description="Helical" evidence="1">
    <location>
        <begin position="147"/>
        <end position="171"/>
    </location>
</feature>
<feature type="transmembrane region" description="Helical" evidence="1">
    <location>
        <begin position="289"/>
        <end position="310"/>
    </location>
</feature>